<organism evidence="8">
    <name type="scientific">Schistosoma curassoni</name>
    <dbReference type="NCBI Taxonomy" id="6186"/>
    <lineage>
        <taxon>Eukaryota</taxon>
        <taxon>Metazoa</taxon>
        <taxon>Spiralia</taxon>
        <taxon>Lophotrochozoa</taxon>
        <taxon>Platyhelminthes</taxon>
        <taxon>Trematoda</taxon>
        <taxon>Digenea</taxon>
        <taxon>Strigeidida</taxon>
        <taxon>Schistosomatoidea</taxon>
        <taxon>Schistosomatidae</taxon>
        <taxon>Schistosoma</taxon>
    </lineage>
</organism>
<evidence type="ECO:0000256" key="2">
    <source>
        <dbReference type="ARBA" id="ARBA00022771"/>
    </source>
</evidence>
<dbReference type="GO" id="GO:1990841">
    <property type="term" value="F:promoter-specific chromatin binding"/>
    <property type="evidence" value="ECO:0007669"/>
    <property type="project" value="TreeGrafter"/>
</dbReference>
<evidence type="ECO:0000256" key="1">
    <source>
        <dbReference type="ARBA" id="ARBA00022723"/>
    </source>
</evidence>
<reference evidence="8" key="1">
    <citation type="submission" date="2016-06" db="UniProtKB">
        <authorList>
            <consortium name="WormBaseParasite"/>
        </authorList>
    </citation>
    <scope>IDENTIFICATION</scope>
</reference>
<dbReference type="SUPFAM" id="SSF57850">
    <property type="entry name" value="RING/U-box"/>
    <property type="match status" value="1"/>
</dbReference>
<evidence type="ECO:0000259" key="5">
    <source>
        <dbReference type="PROSITE" id="PS50089"/>
    </source>
</evidence>
<reference evidence="6 7" key="2">
    <citation type="submission" date="2018-11" db="EMBL/GenBank/DDBJ databases">
        <authorList>
            <consortium name="Pathogen Informatics"/>
        </authorList>
    </citation>
    <scope>NUCLEOTIDE SEQUENCE [LARGE SCALE GENOMIC DNA]</scope>
    <source>
        <strain evidence="6">Dakar</strain>
        <strain evidence="7">Dakar, Senegal</strain>
    </source>
</reference>
<keyword evidence="7" id="KW-1185">Reference proteome</keyword>
<dbReference type="Proteomes" id="UP000279833">
    <property type="component" value="Unassembled WGS sequence"/>
</dbReference>
<dbReference type="Gene3D" id="3.30.40.10">
    <property type="entry name" value="Zinc/RING finger domain, C3HC4 (zinc finger)"/>
    <property type="match status" value="1"/>
</dbReference>
<feature type="domain" description="RING-type" evidence="5">
    <location>
        <begin position="18"/>
        <end position="56"/>
    </location>
</feature>
<dbReference type="PANTHER" id="PTHR10825:SF72">
    <property type="entry name" value="UBIQUITIN-LIKE DOMAIN-CONTAINING PROTEIN"/>
    <property type="match status" value="1"/>
</dbReference>
<name>A0A183KCZ2_9TREM</name>
<dbReference type="PANTHER" id="PTHR10825">
    <property type="entry name" value="RING FINGER DOMAIN-CONTAINING, POLYCOMB GROUP COMPONENT"/>
    <property type="match status" value="1"/>
</dbReference>
<dbReference type="InterPro" id="IPR001841">
    <property type="entry name" value="Znf_RING"/>
</dbReference>
<sequence length="120" mass="13999">MHRVSDVPVILFNPYLTCNLCRGYLIDATTIVECLHSFCRSCILTYLKLNTTCPVCATLLHKTKPHCAIRPDRALQSIVYKLIPNLFEKEMLCRRKFYEGEYLCSTFLLNFKQILTFRPC</sequence>
<dbReference type="FunFam" id="3.30.40.10:FF:000033">
    <property type="entry name" value="Polycomb group RING finger protein 3"/>
    <property type="match status" value="1"/>
</dbReference>
<dbReference type="PROSITE" id="PS00518">
    <property type="entry name" value="ZF_RING_1"/>
    <property type="match status" value="1"/>
</dbReference>
<gene>
    <name evidence="6" type="ORF">SCUD_LOCUS12882</name>
</gene>
<dbReference type="InterPro" id="IPR013083">
    <property type="entry name" value="Znf_RING/FYVE/PHD"/>
</dbReference>
<dbReference type="GO" id="GO:0035102">
    <property type="term" value="C:PRC1 complex"/>
    <property type="evidence" value="ECO:0007669"/>
    <property type="project" value="TreeGrafter"/>
</dbReference>
<evidence type="ECO:0000313" key="8">
    <source>
        <dbReference type="WBParaSite" id="SCUD_0001288601-mRNA-1"/>
    </source>
</evidence>
<keyword evidence="3" id="KW-0862">Zinc</keyword>
<dbReference type="AlphaFoldDB" id="A0A183KCZ2"/>
<dbReference type="Pfam" id="PF13923">
    <property type="entry name" value="zf-C3HC4_2"/>
    <property type="match status" value="1"/>
</dbReference>
<dbReference type="EMBL" id="UZAK01035442">
    <property type="protein sequence ID" value="VDP50437.1"/>
    <property type="molecule type" value="Genomic_DNA"/>
</dbReference>
<keyword evidence="1" id="KW-0479">Metal-binding</keyword>
<dbReference type="GO" id="GO:0008270">
    <property type="term" value="F:zinc ion binding"/>
    <property type="evidence" value="ECO:0007669"/>
    <property type="project" value="UniProtKB-KW"/>
</dbReference>
<evidence type="ECO:0000256" key="4">
    <source>
        <dbReference type="PROSITE-ProRule" id="PRU00175"/>
    </source>
</evidence>
<dbReference type="PROSITE" id="PS50089">
    <property type="entry name" value="ZF_RING_2"/>
    <property type="match status" value="1"/>
</dbReference>
<protein>
    <submittedName>
        <fullName evidence="8">RING-type domain-containing protein</fullName>
    </submittedName>
</protein>
<dbReference type="WBParaSite" id="SCUD_0001288601-mRNA-1">
    <property type="protein sequence ID" value="SCUD_0001288601-mRNA-1"/>
    <property type="gene ID" value="SCUD_0001288601"/>
</dbReference>
<evidence type="ECO:0000313" key="7">
    <source>
        <dbReference type="Proteomes" id="UP000279833"/>
    </source>
</evidence>
<dbReference type="STRING" id="6186.A0A183KCZ2"/>
<dbReference type="InterPro" id="IPR017907">
    <property type="entry name" value="Znf_RING_CS"/>
</dbReference>
<proteinExistence type="predicted"/>
<dbReference type="SMART" id="SM00184">
    <property type="entry name" value="RING"/>
    <property type="match status" value="1"/>
</dbReference>
<keyword evidence="2 4" id="KW-0863">Zinc-finger</keyword>
<dbReference type="GO" id="GO:0000122">
    <property type="term" value="P:negative regulation of transcription by RNA polymerase II"/>
    <property type="evidence" value="ECO:0007669"/>
    <property type="project" value="TreeGrafter"/>
</dbReference>
<accession>A0A183KCZ2</accession>
<evidence type="ECO:0000256" key="3">
    <source>
        <dbReference type="ARBA" id="ARBA00022833"/>
    </source>
</evidence>
<evidence type="ECO:0000313" key="6">
    <source>
        <dbReference type="EMBL" id="VDP50437.1"/>
    </source>
</evidence>